<feature type="compositionally biased region" description="Acidic residues" evidence="1">
    <location>
        <begin position="514"/>
        <end position="527"/>
    </location>
</feature>
<accession>A0A9P4IKU7</accession>
<dbReference type="PROSITE" id="PS50172">
    <property type="entry name" value="BRCT"/>
    <property type="match status" value="1"/>
</dbReference>
<proteinExistence type="predicted"/>
<protein>
    <recommendedName>
        <fullName evidence="2">BRCT domain-containing protein</fullName>
    </recommendedName>
</protein>
<feature type="compositionally biased region" description="Polar residues" evidence="1">
    <location>
        <begin position="547"/>
        <end position="558"/>
    </location>
</feature>
<organism evidence="3 4">
    <name type="scientific">Rhizodiscina lignyota</name>
    <dbReference type="NCBI Taxonomy" id="1504668"/>
    <lineage>
        <taxon>Eukaryota</taxon>
        <taxon>Fungi</taxon>
        <taxon>Dikarya</taxon>
        <taxon>Ascomycota</taxon>
        <taxon>Pezizomycotina</taxon>
        <taxon>Dothideomycetes</taxon>
        <taxon>Pleosporomycetidae</taxon>
        <taxon>Aulographales</taxon>
        <taxon>Rhizodiscinaceae</taxon>
        <taxon>Rhizodiscina</taxon>
    </lineage>
</organism>
<dbReference type="Gene3D" id="3.40.50.10190">
    <property type="entry name" value="BRCT domain"/>
    <property type="match status" value="2"/>
</dbReference>
<reference evidence="3" key="1">
    <citation type="journal article" date="2020" name="Stud. Mycol.">
        <title>101 Dothideomycetes genomes: a test case for predicting lifestyles and emergence of pathogens.</title>
        <authorList>
            <person name="Haridas S."/>
            <person name="Albert R."/>
            <person name="Binder M."/>
            <person name="Bloem J."/>
            <person name="Labutti K."/>
            <person name="Salamov A."/>
            <person name="Andreopoulos B."/>
            <person name="Baker S."/>
            <person name="Barry K."/>
            <person name="Bills G."/>
            <person name="Bluhm B."/>
            <person name="Cannon C."/>
            <person name="Castanera R."/>
            <person name="Culley D."/>
            <person name="Daum C."/>
            <person name="Ezra D."/>
            <person name="Gonzalez J."/>
            <person name="Henrissat B."/>
            <person name="Kuo A."/>
            <person name="Liang C."/>
            <person name="Lipzen A."/>
            <person name="Lutzoni F."/>
            <person name="Magnuson J."/>
            <person name="Mondo S."/>
            <person name="Nolan M."/>
            <person name="Ohm R."/>
            <person name="Pangilinan J."/>
            <person name="Park H.-J."/>
            <person name="Ramirez L."/>
            <person name="Alfaro M."/>
            <person name="Sun H."/>
            <person name="Tritt A."/>
            <person name="Yoshinaga Y."/>
            <person name="Zwiers L.-H."/>
            <person name="Turgeon B."/>
            <person name="Goodwin S."/>
            <person name="Spatafora J."/>
            <person name="Crous P."/>
            <person name="Grigoriev I."/>
        </authorList>
    </citation>
    <scope>NUCLEOTIDE SEQUENCE</scope>
    <source>
        <strain evidence="3">CBS 133067</strain>
    </source>
</reference>
<keyword evidence="4" id="KW-1185">Reference proteome</keyword>
<dbReference type="AlphaFoldDB" id="A0A9P4IKU7"/>
<sequence length="783" mass="84574">MEPVLSCSNGEQYMLVSSSIYDIIQPTHEWQAHLKVHSSSNDASRKILAEIEAQDSIVVISAVQSDVIISPSPFLTDEHFLLPKMGESATRVRCLTLRKGETIRFPNQSFSFKLDYNTASVEVGASVPVERIEVNSSVPNGDSDSGDDVIFAQSNFRLAHSRTANRSAATPMRNSAQSLIVEETPTKSRMQKLRSSGLATPKSIHASAFDGSADEELPQSGQRQGLFGSGNGASDEPVPGESEPDDLTKMEMPDPTPANPEIPGAPSSKNSQDESEQDADIDPAADVETADEEEDADGGNDGKDEKVLVEKQKGVSTSVSTSDKEDSFAELEADAQADADEDHKEHGEGDSEEQFQSAPEDKMDITNDEVGDADEAIDEDLDTPIPSPPKTSQKRSATEAKIPAAKPQTSKKQKISDEKSVSGDTQTDTREEITVIPSQSSRSGNPRVRGGRAMGVSPSEEEAGDDEEDVRTTMSKGGQPQKSQLSEDELADHEEETTVTVPKRGRTKKKPSEDESEGGESTDDELDIIPKGTRVAKNTAKVIVPSKASSSQKTPKSTASFNKSQTSSASKSSAKVAYEGERLEVVLTNSNVTGKKLTSFLEEHCDVKDAVSEATDVVCVGKGEIKTTSKLLYGIVLGAKIVSDAWVTESSKAKQLLDPDQYLFKDESHRKKWGRYLGDVAEDPLSDLFADKTVHISPALKAHYGKGFKDIAKIVKAAGATNVVSQAFKVPKDDKKIIYLGLDEKDPSVAMLDKKVKCYTKELLSASILRGELCLEDKKLMIV</sequence>
<dbReference type="EMBL" id="ML978122">
    <property type="protein sequence ID" value="KAF2103004.1"/>
    <property type="molecule type" value="Genomic_DNA"/>
</dbReference>
<name>A0A9P4IKU7_9PEZI</name>
<dbReference type="InterPro" id="IPR036420">
    <property type="entry name" value="BRCT_dom_sf"/>
</dbReference>
<feature type="compositionally biased region" description="Polar residues" evidence="1">
    <location>
        <begin position="162"/>
        <end position="178"/>
    </location>
</feature>
<evidence type="ECO:0000313" key="4">
    <source>
        <dbReference type="Proteomes" id="UP000799772"/>
    </source>
</evidence>
<comment type="caution">
    <text evidence="3">The sequence shown here is derived from an EMBL/GenBank/DDBJ whole genome shotgun (WGS) entry which is preliminary data.</text>
</comment>
<feature type="compositionally biased region" description="Acidic residues" evidence="1">
    <location>
        <begin position="328"/>
        <end position="340"/>
    </location>
</feature>
<evidence type="ECO:0000259" key="2">
    <source>
        <dbReference type="PROSITE" id="PS50172"/>
    </source>
</evidence>
<evidence type="ECO:0000256" key="1">
    <source>
        <dbReference type="SAM" id="MobiDB-lite"/>
    </source>
</evidence>
<feature type="compositionally biased region" description="Acidic residues" evidence="1">
    <location>
        <begin position="273"/>
        <end position="298"/>
    </location>
</feature>
<feature type="compositionally biased region" description="Low complexity" evidence="1">
    <location>
        <begin position="559"/>
        <end position="575"/>
    </location>
</feature>
<feature type="compositionally biased region" description="Basic and acidic residues" evidence="1">
    <location>
        <begin position="414"/>
        <end position="433"/>
    </location>
</feature>
<evidence type="ECO:0000313" key="3">
    <source>
        <dbReference type="EMBL" id="KAF2103004.1"/>
    </source>
</evidence>
<dbReference type="OrthoDB" id="342264at2759"/>
<feature type="compositionally biased region" description="Polar residues" evidence="1">
    <location>
        <begin position="472"/>
        <end position="484"/>
    </location>
</feature>
<dbReference type="InterPro" id="IPR001357">
    <property type="entry name" value="BRCT_dom"/>
</dbReference>
<gene>
    <name evidence="3" type="ORF">NA57DRAFT_71987</name>
</gene>
<feature type="region of interest" description="Disordered" evidence="1">
    <location>
        <begin position="162"/>
        <end position="530"/>
    </location>
</feature>
<dbReference type="SUPFAM" id="SSF52113">
    <property type="entry name" value="BRCT domain"/>
    <property type="match status" value="1"/>
</dbReference>
<feature type="compositionally biased region" description="Basic and acidic residues" evidence="1">
    <location>
        <begin position="300"/>
        <end position="313"/>
    </location>
</feature>
<feature type="compositionally biased region" description="Acidic residues" evidence="1">
    <location>
        <begin position="366"/>
        <end position="382"/>
    </location>
</feature>
<feature type="domain" description="BRCT" evidence="2">
    <location>
        <begin position="594"/>
        <end position="664"/>
    </location>
</feature>
<feature type="region of interest" description="Disordered" evidence="1">
    <location>
        <begin position="544"/>
        <end position="575"/>
    </location>
</feature>
<feature type="compositionally biased region" description="Acidic residues" evidence="1">
    <location>
        <begin position="459"/>
        <end position="469"/>
    </location>
</feature>
<feature type="compositionally biased region" description="Acidic residues" evidence="1">
    <location>
        <begin position="486"/>
        <end position="497"/>
    </location>
</feature>
<dbReference type="Proteomes" id="UP000799772">
    <property type="component" value="Unassembled WGS sequence"/>
</dbReference>